<evidence type="ECO:0000313" key="1">
    <source>
        <dbReference type="EMBL" id="KAL2716767.1"/>
    </source>
</evidence>
<proteinExistence type="predicted"/>
<dbReference type="AlphaFoldDB" id="A0ABD2A8Y0"/>
<dbReference type="Proteomes" id="UP001607302">
    <property type="component" value="Unassembled WGS sequence"/>
</dbReference>
<sequence length="68" mass="8210">MAYNIELIQYCLSYTIDYFAALYCIILKKSTKDDNEEDKDEYLYNDSIFDNYEYELTAFIILKNSYEV</sequence>
<keyword evidence="2" id="KW-1185">Reference proteome</keyword>
<accession>A0ABD2A8Y0</accession>
<reference evidence="1 2" key="1">
    <citation type="journal article" date="2024" name="Ann. Entomol. Soc. Am.">
        <title>Genomic analyses of the southern and eastern yellowjacket wasps (Hymenoptera: Vespidae) reveal evolutionary signatures of social life.</title>
        <authorList>
            <person name="Catto M.A."/>
            <person name="Caine P.B."/>
            <person name="Orr S.E."/>
            <person name="Hunt B.G."/>
            <person name="Goodisman M.A.D."/>
        </authorList>
    </citation>
    <scope>NUCLEOTIDE SEQUENCE [LARGE SCALE GENOMIC DNA]</scope>
    <source>
        <strain evidence="1">233</strain>
        <tissue evidence="1">Head and thorax</tissue>
    </source>
</reference>
<evidence type="ECO:0000313" key="2">
    <source>
        <dbReference type="Proteomes" id="UP001607302"/>
    </source>
</evidence>
<dbReference type="EMBL" id="JAUDFV010000154">
    <property type="protein sequence ID" value="KAL2716767.1"/>
    <property type="molecule type" value="Genomic_DNA"/>
</dbReference>
<gene>
    <name evidence="1" type="ORF">V1478_014443</name>
</gene>
<comment type="caution">
    <text evidence="1">The sequence shown here is derived from an EMBL/GenBank/DDBJ whole genome shotgun (WGS) entry which is preliminary data.</text>
</comment>
<organism evidence="1 2">
    <name type="scientific">Vespula squamosa</name>
    <name type="common">Southern yellow jacket</name>
    <name type="synonym">Wasp</name>
    <dbReference type="NCBI Taxonomy" id="30214"/>
    <lineage>
        <taxon>Eukaryota</taxon>
        <taxon>Metazoa</taxon>
        <taxon>Ecdysozoa</taxon>
        <taxon>Arthropoda</taxon>
        <taxon>Hexapoda</taxon>
        <taxon>Insecta</taxon>
        <taxon>Pterygota</taxon>
        <taxon>Neoptera</taxon>
        <taxon>Endopterygota</taxon>
        <taxon>Hymenoptera</taxon>
        <taxon>Apocrita</taxon>
        <taxon>Aculeata</taxon>
        <taxon>Vespoidea</taxon>
        <taxon>Vespidae</taxon>
        <taxon>Vespinae</taxon>
        <taxon>Vespula</taxon>
    </lineage>
</organism>
<name>A0ABD2A8Y0_VESSQ</name>
<protein>
    <submittedName>
        <fullName evidence="1">Uncharacterized protein</fullName>
    </submittedName>
</protein>